<evidence type="ECO:0000313" key="11">
    <source>
        <dbReference type="EMBL" id="WDM73658.1"/>
    </source>
</evidence>
<dbReference type="CDD" id="cd12915">
    <property type="entry name" value="PDC2_DGC_like"/>
    <property type="match status" value="1"/>
</dbReference>
<dbReference type="Proteomes" id="UP001214201">
    <property type="component" value="Chromosome"/>
</dbReference>
<comment type="subcellular location">
    <subcellularLocation>
        <location evidence="1">Cell membrane</location>
        <topology evidence="1">Multi-pass membrane protein</topology>
    </subcellularLocation>
</comment>
<keyword evidence="4 9" id="KW-0812">Transmembrane</keyword>
<dbReference type="Gene3D" id="3.30.450.20">
    <property type="entry name" value="PAS domain"/>
    <property type="match status" value="2"/>
</dbReference>
<dbReference type="InterPro" id="IPR029787">
    <property type="entry name" value="Nucleotide_cyclase"/>
</dbReference>
<dbReference type="GO" id="GO:0052621">
    <property type="term" value="F:diguanylate cyclase activity"/>
    <property type="evidence" value="ECO:0007669"/>
    <property type="project" value="UniProtKB-EC"/>
</dbReference>
<dbReference type="SMART" id="SM00267">
    <property type="entry name" value="GGDEF"/>
    <property type="match status" value="1"/>
</dbReference>
<keyword evidence="6 9" id="KW-0472">Membrane</keyword>
<dbReference type="Pfam" id="PF02743">
    <property type="entry name" value="dCache_1"/>
    <property type="match status" value="1"/>
</dbReference>
<dbReference type="PROSITE" id="PS50887">
    <property type="entry name" value="GGDEF"/>
    <property type="match status" value="1"/>
</dbReference>
<protein>
    <recommendedName>
        <fullName evidence="2">diguanylate cyclase</fullName>
        <ecNumber evidence="2">2.7.7.65</ecNumber>
    </recommendedName>
</protein>
<feature type="transmembrane region" description="Helical" evidence="9">
    <location>
        <begin position="348"/>
        <end position="365"/>
    </location>
</feature>
<dbReference type="NCBIfam" id="TIGR00254">
    <property type="entry name" value="GGDEF"/>
    <property type="match status" value="1"/>
</dbReference>
<dbReference type="InterPro" id="IPR000160">
    <property type="entry name" value="GGDEF_dom"/>
</dbReference>
<dbReference type="Pfam" id="PF00990">
    <property type="entry name" value="GGDEF"/>
    <property type="match status" value="1"/>
</dbReference>
<feature type="region of interest" description="Disordered" evidence="8">
    <location>
        <begin position="15"/>
        <end position="46"/>
    </location>
</feature>
<proteinExistence type="predicted"/>
<dbReference type="SUPFAM" id="SSF55073">
    <property type="entry name" value="Nucleotide cyclase"/>
    <property type="match status" value="1"/>
</dbReference>
<dbReference type="InterPro" id="IPR033479">
    <property type="entry name" value="dCache_1"/>
</dbReference>
<dbReference type="CDD" id="cd01949">
    <property type="entry name" value="GGDEF"/>
    <property type="match status" value="1"/>
</dbReference>
<dbReference type="EMBL" id="CP082214">
    <property type="protein sequence ID" value="WDM73658.1"/>
    <property type="molecule type" value="Genomic_DNA"/>
</dbReference>
<evidence type="ECO:0000256" key="2">
    <source>
        <dbReference type="ARBA" id="ARBA00012528"/>
    </source>
</evidence>
<feature type="domain" description="GGDEF" evidence="10">
    <location>
        <begin position="413"/>
        <end position="548"/>
    </location>
</feature>
<keyword evidence="11" id="KW-0548">Nucleotidyltransferase</keyword>
<evidence type="ECO:0000256" key="5">
    <source>
        <dbReference type="ARBA" id="ARBA00022989"/>
    </source>
</evidence>
<dbReference type="CDD" id="cd12914">
    <property type="entry name" value="PDC1_DGC_like"/>
    <property type="match status" value="1"/>
</dbReference>
<sequence>MEDAVHCNAVYASGRGRHSPCTTHRPASGHGRPPDHARDGTSIASRPISRRTATVISPTRRYRQRAQRIALHFVLGIACLLLLGSEYWSIREERATALHSAEAQSLNLANSLAQHASDSLSIADAVLSGLVSRVEHGQGSASAGAAMHRFLVHEARRSDRLHGIFIYAADGSWVSSSLDSTPRTHNNADRAYFRYHRDHRDAMSLIGPPLQSRSDGSWVMTLSRRLNTPSGEFAGVVLVTLQLRYFQNYYSAFDVGPHGTIGMIDNNGVVLVRRPDRRGVIGTSVAGTSIFATIRARRHGTAIYRSPIDGVKRISSFAPARPYPLTVLTGFSVDDALHSWQQAARQRIVIAALGCTLLLGVGFWLDLQVRRMHRAETQLSSDAWVDALTGIANRRAFDQHLSQAVQDSVHLQVPVSVLMIDVDHFKLYNDTYGHVNGDACLRLIAAAIAGCTRRSEEVAARYGGEEFAVILPHTDTAGALRVAESLRAAVADLGLMHLASPTSPHVTVSVGAASCDTPQKPATPQTLVHDADVALYRAKQAGRNRTSA</sequence>
<organism evidence="11 12">
    <name type="scientific">Xanthomonas cucurbitae</name>
    <dbReference type="NCBI Taxonomy" id="56453"/>
    <lineage>
        <taxon>Bacteria</taxon>
        <taxon>Pseudomonadati</taxon>
        <taxon>Pseudomonadota</taxon>
        <taxon>Gammaproteobacteria</taxon>
        <taxon>Lysobacterales</taxon>
        <taxon>Lysobacteraceae</taxon>
        <taxon>Xanthomonas</taxon>
    </lineage>
</organism>
<dbReference type="PANTHER" id="PTHR45138">
    <property type="entry name" value="REGULATORY COMPONENTS OF SENSORY TRANSDUCTION SYSTEM"/>
    <property type="match status" value="1"/>
</dbReference>
<evidence type="ECO:0000256" key="1">
    <source>
        <dbReference type="ARBA" id="ARBA00004651"/>
    </source>
</evidence>
<name>A0ABY7YIC3_9XANT</name>
<dbReference type="EC" id="2.7.7.65" evidence="2"/>
<accession>A0ABY7YIC3</accession>
<feature type="transmembrane region" description="Helical" evidence="9">
    <location>
        <begin position="69"/>
        <end position="90"/>
    </location>
</feature>
<keyword evidence="12" id="KW-1185">Reference proteome</keyword>
<evidence type="ECO:0000256" key="3">
    <source>
        <dbReference type="ARBA" id="ARBA00022475"/>
    </source>
</evidence>
<comment type="catalytic activity">
    <reaction evidence="7">
        <text>2 GTP = 3',3'-c-di-GMP + 2 diphosphate</text>
        <dbReference type="Rhea" id="RHEA:24898"/>
        <dbReference type="ChEBI" id="CHEBI:33019"/>
        <dbReference type="ChEBI" id="CHEBI:37565"/>
        <dbReference type="ChEBI" id="CHEBI:58805"/>
        <dbReference type="EC" id="2.7.7.65"/>
    </reaction>
</comment>
<keyword evidence="11" id="KW-0808">Transferase</keyword>
<evidence type="ECO:0000256" key="7">
    <source>
        <dbReference type="ARBA" id="ARBA00034247"/>
    </source>
</evidence>
<evidence type="ECO:0000256" key="4">
    <source>
        <dbReference type="ARBA" id="ARBA00022692"/>
    </source>
</evidence>
<evidence type="ECO:0000256" key="6">
    <source>
        <dbReference type="ARBA" id="ARBA00023136"/>
    </source>
</evidence>
<keyword evidence="3" id="KW-1003">Cell membrane</keyword>
<reference evidence="11 12" key="1">
    <citation type="submission" date="2021-08" db="EMBL/GenBank/DDBJ databases">
        <title>Genome sequences of Xanthomonas cucurbitae isolates from 5 Midwestern US states.</title>
        <authorList>
            <person name="Hind S.R."/>
        </authorList>
    </citation>
    <scope>NUCLEOTIDE SEQUENCE [LARGE SCALE GENOMIC DNA]</scope>
    <source>
        <strain evidence="11 12">OH_261</strain>
    </source>
</reference>
<evidence type="ECO:0000259" key="10">
    <source>
        <dbReference type="PROSITE" id="PS50887"/>
    </source>
</evidence>
<dbReference type="InterPro" id="IPR050469">
    <property type="entry name" value="Diguanylate_Cyclase"/>
</dbReference>
<gene>
    <name evidence="11" type="ORF">K6978_13130</name>
</gene>
<dbReference type="Gene3D" id="3.30.70.270">
    <property type="match status" value="1"/>
</dbReference>
<keyword evidence="5 9" id="KW-1133">Transmembrane helix</keyword>
<dbReference type="InterPro" id="IPR043128">
    <property type="entry name" value="Rev_trsase/Diguanyl_cyclase"/>
</dbReference>
<evidence type="ECO:0000313" key="12">
    <source>
        <dbReference type="Proteomes" id="UP001214201"/>
    </source>
</evidence>
<dbReference type="PANTHER" id="PTHR45138:SF9">
    <property type="entry name" value="DIGUANYLATE CYCLASE DGCM-RELATED"/>
    <property type="match status" value="1"/>
</dbReference>
<evidence type="ECO:0000256" key="8">
    <source>
        <dbReference type="SAM" id="MobiDB-lite"/>
    </source>
</evidence>
<evidence type="ECO:0000256" key="9">
    <source>
        <dbReference type="SAM" id="Phobius"/>
    </source>
</evidence>